<name>A0A821QIN5_9NEOP</name>
<gene>
    <name evidence="2" type="ORF">PMACD_LOCUS4815</name>
</gene>
<dbReference type="AlphaFoldDB" id="A0A821QIN5"/>
<reference evidence="2" key="1">
    <citation type="submission" date="2021-02" db="EMBL/GenBank/DDBJ databases">
        <authorList>
            <person name="Steward A R."/>
        </authorList>
    </citation>
    <scope>NUCLEOTIDE SEQUENCE</scope>
</reference>
<dbReference type="Proteomes" id="UP000663880">
    <property type="component" value="Unassembled WGS sequence"/>
</dbReference>
<sequence>MEHNPRRRRGRTRATLIQTRSFAPKTKISSLFDGLCNLLIMSSLMGVIFLSLEHHCNVCRSKCDVFSIAKELNDISNNLTDMKNSYTYLESRILKFSEELPKIEGQVDILEALANTIERGNFGWNPKTHLALPNVDVFLNGDFKVKTANKTKISW</sequence>
<evidence type="ECO:0000313" key="2">
    <source>
        <dbReference type="EMBL" id="CAF4824301.1"/>
    </source>
</evidence>
<comment type="caution">
    <text evidence="2">The sequence shown here is derived from an EMBL/GenBank/DDBJ whole genome shotgun (WGS) entry which is preliminary data.</text>
</comment>
<feature type="transmembrane region" description="Helical" evidence="1">
    <location>
        <begin position="30"/>
        <end position="52"/>
    </location>
</feature>
<keyword evidence="3" id="KW-1185">Reference proteome</keyword>
<keyword evidence="1" id="KW-0472">Membrane</keyword>
<accession>A0A821QIN5</accession>
<dbReference type="EMBL" id="CAJOBZ010000008">
    <property type="protein sequence ID" value="CAF4824301.1"/>
    <property type="molecule type" value="Genomic_DNA"/>
</dbReference>
<keyword evidence="1" id="KW-1133">Transmembrane helix</keyword>
<evidence type="ECO:0000256" key="1">
    <source>
        <dbReference type="SAM" id="Phobius"/>
    </source>
</evidence>
<protein>
    <submittedName>
        <fullName evidence="2">Uncharacterized protein</fullName>
    </submittedName>
</protein>
<proteinExistence type="predicted"/>
<dbReference type="OrthoDB" id="7372525at2759"/>
<evidence type="ECO:0000313" key="3">
    <source>
        <dbReference type="Proteomes" id="UP000663880"/>
    </source>
</evidence>
<organism evidence="2 3">
    <name type="scientific">Pieris macdunnoughi</name>
    <dbReference type="NCBI Taxonomy" id="345717"/>
    <lineage>
        <taxon>Eukaryota</taxon>
        <taxon>Metazoa</taxon>
        <taxon>Ecdysozoa</taxon>
        <taxon>Arthropoda</taxon>
        <taxon>Hexapoda</taxon>
        <taxon>Insecta</taxon>
        <taxon>Pterygota</taxon>
        <taxon>Neoptera</taxon>
        <taxon>Endopterygota</taxon>
        <taxon>Lepidoptera</taxon>
        <taxon>Glossata</taxon>
        <taxon>Ditrysia</taxon>
        <taxon>Papilionoidea</taxon>
        <taxon>Pieridae</taxon>
        <taxon>Pierinae</taxon>
        <taxon>Pieris</taxon>
    </lineage>
</organism>
<keyword evidence="1" id="KW-0812">Transmembrane</keyword>